<dbReference type="InterPro" id="IPR002491">
    <property type="entry name" value="ABC_transptr_periplasmic_BD"/>
</dbReference>
<dbReference type="OrthoDB" id="9787830at2"/>
<dbReference type="Pfam" id="PF01497">
    <property type="entry name" value="Peripla_BP_2"/>
    <property type="match status" value="1"/>
</dbReference>
<dbReference type="GO" id="GO:0071281">
    <property type="term" value="P:cellular response to iron ion"/>
    <property type="evidence" value="ECO:0007669"/>
    <property type="project" value="TreeGrafter"/>
</dbReference>
<name>A0A347ZNJ7_9CHLR</name>
<dbReference type="PANTHER" id="PTHR30535">
    <property type="entry name" value="VITAMIN B12-BINDING PROTEIN"/>
    <property type="match status" value="1"/>
</dbReference>
<comment type="similarity">
    <text evidence="1">Belongs to the bacterial solute-binding protein 8 family.</text>
</comment>
<dbReference type="Proteomes" id="UP000256388">
    <property type="component" value="Unassembled WGS sequence"/>
</dbReference>
<proteinExistence type="inferred from homology"/>
<evidence type="ECO:0000259" key="4">
    <source>
        <dbReference type="PROSITE" id="PS50983"/>
    </source>
</evidence>
<evidence type="ECO:0000256" key="2">
    <source>
        <dbReference type="ARBA" id="ARBA00022729"/>
    </source>
</evidence>
<feature type="chain" id="PRO_5030063544" evidence="3">
    <location>
        <begin position="30"/>
        <end position="309"/>
    </location>
</feature>
<dbReference type="PROSITE" id="PS51257">
    <property type="entry name" value="PROKAR_LIPOPROTEIN"/>
    <property type="match status" value="1"/>
</dbReference>
<dbReference type="RefSeq" id="WP_116225135.1">
    <property type="nucleotide sequence ID" value="NZ_AP018437.1"/>
</dbReference>
<evidence type="ECO:0000256" key="1">
    <source>
        <dbReference type="ARBA" id="ARBA00008814"/>
    </source>
</evidence>
<dbReference type="InterPro" id="IPR054828">
    <property type="entry name" value="Vit_B12_bind_prot"/>
</dbReference>
<comment type="caution">
    <text evidence="5">The sequence shown here is derived from an EMBL/GenBank/DDBJ whole genome shotgun (WGS) entry which is preliminary data.</text>
</comment>
<feature type="domain" description="Fe/B12 periplasmic-binding" evidence="4">
    <location>
        <begin position="52"/>
        <end position="307"/>
    </location>
</feature>
<evidence type="ECO:0000313" key="5">
    <source>
        <dbReference type="EMBL" id="REG08481.1"/>
    </source>
</evidence>
<sequence length="309" mass="32577">MKKKTLATLFLPVLAAAMLLGACATPAPAAQAEINLVDGLERTVALDAPAQKIVTLSPPLTEILYAIGAGDQVIGRDSFSDYPEAALALPDIGGGYSEYDLETILSLEPDLVITGSINTPELVQSLQDLGLTVYYLGNPSDLDGTLAAIQTLGQLSGRADEAQTLVDALSARIAAVDEALAGTSDIPSVYYELDASDPAKPYTPGPGTYYSNLIARAGGQNVGDAMEAEWAQISLENLLVADPHYIVLGDANWGVTPESLNERAGWEALTAVKQGNIIPFDDDLLARFGPRQVDGLEALAKLLHPDLFE</sequence>
<reference evidence="5 6" key="1">
    <citation type="submission" date="2018-08" db="EMBL/GenBank/DDBJ databases">
        <title>Genomic Encyclopedia of Type Strains, Phase IV (KMG-IV): sequencing the most valuable type-strain genomes for metagenomic binning, comparative biology and taxonomic classification.</title>
        <authorList>
            <person name="Goeker M."/>
        </authorList>
    </citation>
    <scope>NUCLEOTIDE SEQUENCE [LARGE SCALE GENOMIC DNA]</scope>
    <source>
        <strain evidence="5 6">DSM 23923</strain>
    </source>
</reference>
<keyword evidence="6" id="KW-1185">Reference proteome</keyword>
<dbReference type="PANTHER" id="PTHR30535:SF34">
    <property type="entry name" value="MOLYBDATE-BINDING PROTEIN MOLA"/>
    <property type="match status" value="1"/>
</dbReference>
<dbReference type="PROSITE" id="PS50983">
    <property type="entry name" value="FE_B12_PBP"/>
    <property type="match status" value="1"/>
</dbReference>
<feature type="signal peptide" evidence="3">
    <location>
        <begin position="1"/>
        <end position="29"/>
    </location>
</feature>
<accession>A0A347ZNJ7</accession>
<gene>
    <name evidence="5" type="ORF">DFR64_1848</name>
</gene>
<keyword evidence="2 3" id="KW-0732">Signal</keyword>
<organism evidence="5 6">
    <name type="scientific">Pelolinea submarina</name>
    <dbReference type="NCBI Taxonomy" id="913107"/>
    <lineage>
        <taxon>Bacteria</taxon>
        <taxon>Bacillati</taxon>
        <taxon>Chloroflexota</taxon>
        <taxon>Anaerolineae</taxon>
        <taxon>Anaerolineales</taxon>
        <taxon>Anaerolineaceae</taxon>
        <taxon>Pelolinea</taxon>
    </lineage>
</organism>
<dbReference type="NCBIfam" id="NF038402">
    <property type="entry name" value="TroA_like"/>
    <property type="match status" value="1"/>
</dbReference>
<protein>
    <submittedName>
        <fullName evidence="5">Iron complex transport system substrate-binding protein</fullName>
    </submittedName>
</protein>
<evidence type="ECO:0000313" key="6">
    <source>
        <dbReference type="Proteomes" id="UP000256388"/>
    </source>
</evidence>
<evidence type="ECO:0000256" key="3">
    <source>
        <dbReference type="SAM" id="SignalP"/>
    </source>
</evidence>
<dbReference type="EMBL" id="QUMS01000002">
    <property type="protein sequence ID" value="REG08481.1"/>
    <property type="molecule type" value="Genomic_DNA"/>
</dbReference>
<dbReference type="Gene3D" id="3.40.50.1980">
    <property type="entry name" value="Nitrogenase molybdenum iron protein domain"/>
    <property type="match status" value="2"/>
</dbReference>
<dbReference type="InterPro" id="IPR050902">
    <property type="entry name" value="ABC_Transporter_SBP"/>
</dbReference>
<dbReference type="SUPFAM" id="SSF53807">
    <property type="entry name" value="Helical backbone' metal receptor"/>
    <property type="match status" value="1"/>
</dbReference>
<dbReference type="AlphaFoldDB" id="A0A347ZNJ7"/>